<keyword evidence="2" id="KW-0472">Membrane</keyword>
<organism evidence="3 4">
    <name type="scientific">Geodermatophilus normandii</name>
    <dbReference type="NCBI Taxonomy" id="1137989"/>
    <lineage>
        <taxon>Bacteria</taxon>
        <taxon>Bacillati</taxon>
        <taxon>Actinomycetota</taxon>
        <taxon>Actinomycetes</taxon>
        <taxon>Geodermatophilales</taxon>
        <taxon>Geodermatophilaceae</taxon>
        <taxon>Geodermatophilus</taxon>
    </lineage>
</organism>
<evidence type="ECO:0000313" key="3">
    <source>
        <dbReference type="EMBL" id="NEM04997.1"/>
    </source>
</evidence>
<accession>A0A6P0GDE5</accession>
<evidence type="ECO:0000256" key="2">
    <source>
        <dbReference type="SAM" id="Phobius"/>
    </source>
</evidence>
<keyword evidence="2" id="KW-1133">Transmembrane helix</keyword>
<feature type="transmembrane region" description="Helical" evidence="2">
    <location>
        <begin position="129"/>
        <end position="151"/>
    </location>
</feature>
<evidence type="ECO:0008006" key="5">
    <source>
        <dbReference type="Google" id="ProtNLM"/>
    </source>
</evidence>
<name>A0A6P0GDE5_9ACTN</name>
<keyword evidence="2" id="KW-0812">Transmembrane</keyword>
<protein>
    <recommendedName>
        <fullName evidence="5">DUF2269 domain-containing protein</fullName>
    </recommendedName>
</protein>
<reference evidence="3 4" key="1">
    <citation type="submission" date="2019-12" db="EMBL/GenBank/DDBJ databases">
        <title>WGS of CPCC 203550 I12A-02606.</title>
        <authorList>
            <person name="Jiang Z."/>
        </authorList>
    </citation>
    <scope>NUCLEOTIDE SEQUENCE [LARGE SCALE GENOMIC DNA]</scope>
    <source>
        <strain evidence="3 4">I12A-02606</strain>
    </source>
</reference>
<dbReference type="AlphaFoldDB" id="A0A6P0GDE5"/>
<gene>
    <name evidence="3" type="ORF">GCU54_03020</name>
</gene>
<feature type="transmembrane region" description="Helical" evidence="2">
    <location>
        <begin position="83"/>
        <end position="102"/>
    </location>
</feature>
<evidence type="ECO:0000313" key="4">
    <source>
        <dbReference type="Proteomes" id="UP000471126"/>
    </source>
</evidence>
<feature type="transmembrane region" description="Helical" evidence="2">
    <location>
        <begin position="52"/>
        <end position="71"/>
    </location>
</feature>
<proteinExistence type="predicted"/>
<feature type="transmembrane region" description="Helical" evidence="2">
    <location>
        <begin position="12"/>
        <end position="32"/>
    </location>
</feature>
<comment type="caution">
    <text evidence="3">The sequence shown here is derived from an EMBL/GenBank/DDBJ whole genome shotgun (WGS) entry which is preliminary data.</text>
</comment>
<sequence length="178" mass="18000">MSPGLRRLALTAHVTTSVGWLGAVAAFLALAVAGLAGEASATVRGAYVAADVLTWAVIVPLCLASLLTGVVQSLGTPWGLVRHWWVLVKLVLTVAATGLLLLHTQPISHLGDVAATGGPFGADLGGMRLQLVVDAAAALLVLLGATALAVVKPRGRTGLGRRPAPPPPAPPRRSASVV</sequence>
<dbReference type="EMBL" id="JAAGWE010000007">
    <property type="protein sequence ID" value="NEM04997.1"/>
    <property type="molecule type" value="Genomic_DNA"/>
</dbReference>
<evidence type="ECO:0000256" key="1">
    <source>
        <dbReference type="SAM" id="MobiDB-lite"/>
    </source>
</evidence>
<feature type="region of interest" description="Disordered" evidence="1">
    <location>
        <begin position="156"/>
        <end position="178"/>
    </location>
</feature>
<dbReference type="Proteomes" id="UP000471126">
    <property type="component" value="Unassembled WGS sequence"/>
</dbReference>